<reference evidence="1 2" key="1">
    <citation type="submission" date="2016-03" db="EMBL/GenBank/DDBJ databases">
        <title>Draft genome sequence of Flavobacterium fryxellicola DSM 16209.</title>
        <authorList>
            <person name="Shin S.-K."/>
            <person name="Yi H."/>
        </authorList>
    </citation>
    <scope>NUCLEOTIDE SEQUENCE [LARGE SCALE GENOMIC DNA]</scope>
    <source>
        <strain evidence="1 2">DSM 16209</strain>
    </source>
</reference>
<sequence length="123" mass="13978">MTTVSCKSQNLEAKELKNFKLKNLIGNINYFQSYTLVDNLVNIVIIKNPPGSAKNEESGEVSNNLYLSKCEFGELPICKLYLLENFININIVKVYEDKKNIKIDITSGNFNQRKSNTILISLN</sequence>
<protein>
    <submittedName>
        <fullName evidence="1">Uncharacterized protein</fullName>
    </submittedName>
</protein>
<evidence type="ECO:0000313" key="1">
    <source>
        <dbReference type="EMBL" id="OAB28493.1"/>
    </source>
</evidence>
<dbReference type="AlphaFoldDB" id="A0A167XLX6"/>
<keyword evidence="2" id="KW-1185">Reference proteome</keyword>
<name>A0A167XLX6_9FLAO</name>
<organism evidence="1 2">
    <name type="scientific">Flavobacterium fryxellicola</name>
    <dbReference type="NCBI Taxonomy" id="249352"/>
    <lineage>
        <taxon>Bacteria</taxon>
        <taxon>Pseudomonadati</taxon>
        <taxon>Bacteroidota</taxon>
        <taxon>Flavobacteriia</taxon>
        <taxon>Flavobacteriales</taxon>
        <taxon>Flavobacteriaceae</taxon>
        <taxon>Flavobacterium</taxon>
    </lineage>
</organism>
<gene>
    <name evidence="1" type="ORF">FBFR_07275</name>
</gene>
<dbReference type="Proteomes" id="UP000077164">
    <property type="component" value="Unassembled WGS sequence"/>
</dbReference>
<proteinExistence type="predicted"/>
<comment type="caution">
    <text evidence="1">The sequence shown here is derived from an EMBL/GenBank/DDBJ whole genome shotgun (WGS) entry which is preliminary data.</text>
</comment>
<dbReference type="STRING" id="249352.SAMN05444395_101407"/>
<evidence type="ECO:0000313" key="2">
    <source>
        <dbReference type="Proteomes" id="UP000077164"/>
    </source>
</evidence>
<dbReference type="EMBL" id="LVJE01000011">
    <property type="protein sequence ID" value="OAB28493.1"/>
    <property type="molecule type" value="Genomic_DNA"/>
</dbReference>
<accession>A0A167XLX6</accession>